<dbReference type="PANTHER" id="PTHR46082:SF11">
    <property type="entry name" value="AAA+ ATPASE DOMAIN-CONTAINING PROTEIN-RELATED"/>
    <property type="match status" value="1"/>
</dbReference>
<dbReference type="InterPro" id="IPR027417">
    <property type="entry name" value="P-loop_NTPase"/>
</dbReference>
<dbReference type="InterPro" id="IPR002182">
    <property type="entry name" value="NB-ARC"/>
</dbReference>
<sequence length="1317" mass="145935">MTEEPTGKVVTFYSFKGGTGRTMALANVAWILASSGKRVLAVDWDLESPGLHRYFALFAGRRDIRTNRGVIGLIQDFQNAKMRQLGGRPEPDVAEYVDLTDRVITLEWPAFPDGGKLDLLPAGKLSKDYAKLLAGVDWDDFYEKQGGEAFFHALRTAMKEQYDYTLIDSRTGYSDVADICTIELPDVLVDCFTLNEQGIDGAATVAQLVLAQKPEIRILPVPMRLDPAEKVKAEAGRTVAQQRFGDIPTFGSQTERDRYWSRVHVPYQAYYAYEEVLATFGDSPHTPGTLLAAYELLTAELTEGVVTEMPPIEPSLRRAVNAQFERRIVVAESDIALRYTDEDAVWAEWLGHVLNAAGVRVVDPTADPRADTSGCRDLLIMSDWATADATLQLSPLGAPRSALAVYVADIPPVQRVSTNQSIFISGLTESVAVEAVLRLVGRSEVSLAPQVHQGAPRFPADEPIVSNLEPRNTRFTGRENELRTLRRQLGSGGAIVLSGAQPVTLQGMGGIGKTQIALEYAHRFRSAYDLIWWITAEPVTFIDQHLHDLGRRLGVPLSAAAPENARAVLDALNRGMPHKRWLLVFDNAEDLDRVGQFLPTGPGHVLVTSRVPSWGDRARTIPVDVFERRESIAHFRSRTPTMSTPEANRLAELLGDLPIVVAAAAAFLAETNYPVASLVQDIEERGPEKIPLPAQSGAEHASDEQVQARSVQVIWDVSLNRLRERSIAAYRLLQLCSLMDTAVALDLIYGEEMAQALTPYDPSLTERLLRGRMVQEINRLALARVEPRAERPGGEISGGRISVHRLVQYVVRSRMSEEDVREARHQVHLILARSRPGGEVEDPETWPRFRILWPHLERSGAVECEDPAVRQLLIDRVRYLWVNGDFHRGLERARQTEQVWVDRLTRMEADDQTLDDVRQTLRGQLLHLRFNMANLLRSMGDFEKSRTLDEQVLAEQQELLGADHPLTLITAGSVAGDLRGLGHYHDALKRDQVTYAAWQDLFGERHARTLAALNNLATSYRLIGDYRQALKLDDQAHKGRQGVLGERHPNTLHSLGAVGRDLREGGEYERSVHLLRMVANLYAEELSAESRGTLNAEVNLAISLRSSGHLDEANELFDHAYDRLSDKFPYAPDTLACRLSRSITLLGLGNDLATSELRAVYDAYRSNFGAKHPHTLVCLNNMAMAVLGGGEPHQARKLAEEAARDFAEAVGVDHPYTLAAETNLGICTAECGSTEQALEILTRTVERFARTLGANHPDALCCLANIALTKVRAGRADQGVVQEVGQQLADRVGVAHPSVLAIKQNRLLPRVIDPLPF</sequence>
<dbReference type="RefSeq" id="WP_203867047.1">
    <property type="nucleotide sequence ID" value="NZ_BONW01000016.1"/>
</dbReference>
<evidence type="ECO:0000313" key="3">
    <source>
        <dbReference type="EMBL" id="GIG88535.1"/>
    </source>
</evidence>
<dbReference type="PANTHER" id="PTHR46082">
    <property type="entry name" value="ATP/GTP-BINDING PROTEIN-RELATED"/>
    <property type="match status" value="1"/>
</dbReference>
<accession>A0ABQ4E1E1</accession>
<dbReference type="Proteomes" id="UP000646749">
    <property type="component" value="Unassembled WGS sequence"/>
</dbReference>
<feature type="domain" description="NB-ARC" evidence="1">
    <location>
        <begin position="500"/>
        <end position="614"/>
    </location>
</feature>
<protein>
    <recommendedName>
        <fullName evidence="5">ATP/GTP-binding protein</fullName>
    </recommendedName>
</protein>
<dbReference type="Pfam" id="PF01656">
    <property type="entry name" value="CbiA"/>
    <property type="match status" value="1"/>
</dbReference>
<evidence type="ECO:0000313" key="4">
    <source>
        <dbReference type="Proteomes" id="UP000646749"/>
    </source>
</evidence>
<dbReference type="EMBL" id="BONW01000016">
    <property type="protein sequence ID" value="GIG88535.1"/>
    <property type="molecule type" value="Genomic_DNA"/>
</dbReference>
<proteinExistence type="predicted"/>
<dbReference type="NCBIfam" id="NF040586">
    <property type="entry name" value="FxSxx_TPR"/>
    <property type="match status" value="1"/>
</dbReference>
<evidence type="ECO:0000259" key="1">
    <source>
        <dbReference type="Pfam" id="PF00931"/>
    </source>
</evidence>
<dbReference type="Gene3D" id="1.25.40.10">
    <property type="entry name" value="Tetratricopeptide repeat domain"/>
    <property type="match status" value="2"/>
</dbReference>
<evidence type="ECO:0008006" key="5">
    <source>
        <dbReference type="Google" id="ProtNLM"/>
    </source>
</evidence>
<reference evidence="3 4" key="1">
    <citation type="submission" date="2021-01" db="EMBL/GenBank/DDBJ databases">
        <title>Whole genome shotgun sequence of Plantactinospora endophytica NBRC 110450.</title>
        <authorList>
            <person name="Komaki H."/>
            <person name="Tamura T."/>
        </authorList>
    </citation>
    <scope>NUCLEOTIDE SEQUENCE [LARGE SCALE GENOMIC DNA]</scope>
    <source>
        <strain evidence="3 4">NBRC 110450</strain>
    </source>
</reference>
<dbReference type="InterPro" id="IPR053137">
    <property type="entry name" value="NLR-like"/>
</dbReference>
<dbReference type="Gene3D" id="3.40.50.300">
    <property type="entry name" value="P-loop containing nucleotide triphosphate hydrolases"/>
    <property type="match status" value="2"/>
</dbReference>
<organism evidence="3 4">
    <name type="scientific">Plantactinospora endophytica</name>
    <dbReference type="NCBI Taxonomy" id="673535"/>
    <lineage>
        <taxon>Bacteria</taxon>
        <taxon>Bacillati</taxon>
        <taxon>Actinomycetota</taxon>
        <taxon>Actinomycetes</taxon>
        <taxon>Micromonosporales</taxon>
        <taxon>Micromonosporaceae</taxon>
        <taxon>Plantactinospora</taxon>
    </lineage>
</organism>
<keyword evidence="4" id="KW-1185">Reference proteome</keyword>
<name>A0ABQ4E1E1_9ACTN</name>
<dbReference type="Pfam" id="PF13424">
    <property type="entry name" value="TPR_12"/>
    <property type="match status" value="3"/>
</dbReference>
<dbReference type="Pfam" id="PF00931">
    <property type="entry name" value="NB-ARC"/>
    <property type="match status" value="1"/>
</dbReference>
<dbReference type="InterPro" id="IPR002586">
    <property type="entry name" value="CobQ/CobB/MinD/ParA_Nub-bd_dom"/>
</dbReference>
<feature type="domain" description="CobQ/CobB/MinD/ParA nucleotide binding" evidence="2">
    <location>
        <begin position="11"/>
        <end position="140"/>
    </location>
</feature>
<evidence type="ECO:0000259" key="2">
    <source>
        <dbReference type="Pfam" id="PF01656"/>
    </source>
</evidence>
<dbReference type="Pfam" id="PF13374">
    <property type="entry name" value="TPR_10"/>
    <property type="match status" value="1"/>
</dbReference>
<dbReference type="NCBIfam" id="NF047398">
    <property type="entry name" value="AAA_KGGVGR"/>
    <property type="match status" value="1"/>
</dbReference>
<comment type="caution">
    <text evidence="3">The sequence shown here is derived from an EMBL/GenBank/DDBJ whole genome shotgun (WGS) entry which is preliminary data.</text>
</comment>
<dbReference type="SUPFAM" id="SSF52540">
    <property type="entry name" value="P-loop containing nucleoside triphosphate hydrolases"/>
    <property type="match status" value="2"/>
</dbReference>
<dbReference type="InterPro" id="IPR011990">
    <property type="entry name" value="TPR-like_helical_dom_sf"/>
</dbReference>
<gene>
    <name evidence="3" type="ORF">Pen02_34710</name>
</gene>
<dbReference type="SUPFAM" id="SSF48452">
    <property type="entry name" value="TPR-like"/>
    <property type="match status" value="3"/>
</dbReference>